<proteinExistence type="inferred from homology"/>
<name>A0A6H2HAB8_9BURK</name>
<dbReference type="GO" id="GO:0000287">
    <property type="term" value="F:magnesium ion binding"/>
    <property type="evidence" value="ECO:0007669"/>
    <property type="project" value="UniProtKB-UniRule"/>
</dbReference>
<dbReference type="EC" id="2.3.3.13" evidence="4 10"/>
<keyword evidence="12" id="KW-0012">Acyltransferase</keyword>
<dbReference type="Pfam" id="PF00682">
    <property type="entry name" value="HMGL-like"/>
    <property type="match status" value="1"/>
</dbReference>
<dbReference type="InterPro" id="IPR000891">
    <property type="entry name" value="PYR_CT"/>
</dbReference>
<dbReference type="InterPro" id="IPR013709">
    <property type="entry name" value="2-isopropylmalate_synth_dimer"/>
</dbReference>
<dbReference type="HAMAP" id="MF_00572">
    <property type="entry name" value="LeuA_type2"/>
    <property type="match status" value="1"/>
</dbReference>
<comment type="catalytic activity">
    <reaction evidence="1 10">
        <text>3-methyl-2-oxobutanoate + acetyl-CoA + H2O = (2S)-2-isopropylmalate + CoA + H(+)</text>
        <dbReference type="Rhea" id="RHEA:21524"/>
        <dbReference type="ChEBI" id="CHEBI:1178"/>
        <dbReference type="ChEBI" id="CHEBI:11851"/>
        <dbReference type="ChEBI" id="CHEBI:15377"/>
        <dbReference type="ChEBI" id="CHEBI:15378"/>
        <dbReference type="ChEBI" id="CHEBI:57287"/>
        <dbReference type="ChEBI" id="CHEBI:57288"/>
        <dbReference type="EC" id="2.3.3.13"/>
    </reaction>
</comment>
<keyword evidence="6 10" id="KW-0028">Amino-acid biosynthesis</keyword>
<keyword evidence="7 10" id="KW-0808">Transferase</keyword>
<dbReference type="PANTHER" id="PTHR46911:SF1">
    <property type="entry name" value="2-ISOPROPYLMALATE SYNTHASE"/>
    <property type="match status" value="1"/>
</dbReference>
<evidence type="ECO:0000256" key="1">
    <source>
        <dbReference type="ARBA" id="ARBA00000064"/>
    </source>
</evidence>
<feature type="region of interest" description="Regulatory domain" evidence="10">
    <location>
        <begin position="511"/>
        <end position="633"/>
    </location>
</feature>
<dbReference type="AlphaFoldDB" id="A0A6H2HAB8"/>
<keyword evidence="8 10" id="KW-0479">Metal-binding</keyword>
<comment type="function">
    <text evidence="10">Catalyzes the condensation of the acetyl group of acetyl-CoA with 3-methyl-2-oxobutanoate (2-ketoisovalerate) to form 3-carboxy-3-hydroxy-4-methylpentanoate (2-isopropylmalate).</text>
</comment>
<comment type="cofactor">
    <cofactor evidence="10">
        <name>Mg(2+)</name>
        <dbReference type="ChEBI" id="CHEBI:18420"/>
    </cofactor>
</comment>
<dbReference type="NCBIfam" id="NF002991">
    <property type="entry name" value="PRK03739.1"/>
    <property type="match status" value="1"/>
</dbReference>
<evidence type="ECO:0000256" key="10">
    <source>
        <dbReference type="HAMAP-Rule" id="MF_00572"/>
    </source>
</evidence>
<organism evidence="12 13">
    <name type="scientific">Polaromonas vacuolata</name>
    <dbReference type="NCBI Taxonomy" id="37448"/>
    <lineage>
        <taxon>Bacteria</taxon>
        <taxon>Pseudomonadati</taxon>
        <taxon>Pseudomonadota</taxon>
        <taxon>Betaproteobacteria</taxon>
        <taxon>Burkholderiales</taxon>
        <taxon>Comamonadaceae</taxon>
        <taxon>Polaromonas</taxon>
    </lineage>
</organism>
<evidence type="ECO:0000256" key="2">
    <source>
        <dbReference type="ARBA" id="ARBA00004689"/>
    </source>
</evidence>
<comment type="subcellular location">
    <subcellularLocation>
        <location evidence="10">Cytoplasm</location>
    </subcellularLocation>
</comment>
<dbReference type="Proteomes" id="UP000502041">
    <property type="component" value="Chromosome"/>
</dbReference>
<feature type="binding site" evidence="10">
    <location>
        <position position="114"/>
    </location>
    <ligand>
        <name>Mg(2+)</name>
        <dbReference type="ChEBI" id="CHEBI:18420"/>
    </ligand>
</feature>
<keyword evidence="9 10" id="KW-0100">Branched-chain amino acid biosynthesis</keyword>
<dbReference type="InterPro" id="IPR005668">
    <property type="entry name" value="IPM_Synthase"/>
</dbReference>
<dbReference type="Gene3D" id="3.30.160.270">
    <property type="match status" value="1"/>
</dbReference>
<keyword evidence="5 10" id="KW-0432">Leucine biosynthesis</keyword>
<sequence>MSPKSAGYTNKLCYIVLYELSAFIATTTGQWAETVAHARNFPSARLHLQRAFFLPGLQGPHPLTDSFKRLTFTMMLKNPASKYRAFAPVPLTNRTWPDVQLTRPPIWCSVDLRDGNQALIEPMDIERKLRMFKTLVAIGFKEIEVGFPSASQVEFDFLRKLIDDNLVPDDVTIQVLTQARESLIRRTFEGLQGAKKAIVHLYNATAPVMRRVVLGMDQDGIVELATGQARLVKELSALQTDTHWTFEYSPEMFSGTELAFSKRVVDAVTEVWQPTPSHKCIINLPSTVEHSTPNIFADMIEWMHRELDRRDAIVLSVHPHNDRGTGTAAGEFAVMAGADRLEGCLFGNGERTGNMDIVNVALNMYSQGVDPGLDFSDIDEIRRTVEYCNQLPVHPRHPYAGDLVYTSFSGSHQDAIKKAFAARREGDIWDMPYLPLDPKDLGRSYEAVIRVNSQSGKGGIAYLLESEFGLELPRRLQIEFSQVVQGVTDANGKELSAKNLHALFEQEFSLRSIAAPVHKITKAEDSDELVWVSADICIDDTNLSIQGQGTGPIDAFVEGLSKATGQSLRVLDYREHAIGAGAHVQAVAYLEMRIGELTLFGVGMDANIVSASFKAILSGLHRAQILTTSKETV</sequence>
<evidence type="ECO:0000256" key="8">
    <source>
        <dbReference type="ARBA" id="ARBA00022723"/>
    </source>
</evidence>
<evidence type="ECO:0000256" key="6">
    <source>
        <dbReference type="ARBA" id="ARBA00022605"/>
    </source>
</evidence>
<keyword evidence="10" id="KW-0963">Cytoplasm</keyword>
<evidence type="ECO:0000256" key="7">
    <source>
        <dbReference type="ARBA" id="ARBA00022679"/>
    </source>
</evidence>
<dbReference type="InterPro" id="IPR036230">
    <property type="entry name" value="LeuA_allosteric_dom_sf"/>
</dbReference>
<keyword evidence="10" id="KW-0460">Magnesium</keyword>
<dbReference type="EMBL" id="CP051461">
    <property type="protein sequence ID" value="QJC56770.1"/>
    <property type="molecule type" value="Genomic_DNA"/>
</dbReference>
<dbReference type="Pfam" id="PF22615">
    <property type="entry name" value="IPMS_D2"/>
    <property type="match status" value="1"/>
</dbReference>
<dbReference type="UniPathway" id="UPA00048">
    <property type="reaction ID" value="UER00070"/>
</dbReference>
<dbReference type="SUPFAM" id="SSF89000">
    <property type="entry name" value="post-HMGL domain-like"/>
    <property type="match status" value="1"/>
</dbReference>
<dbReference type="InterPro" id="IPR002034">
    <property type="entry name" value="AIPM/Hcit_synth_CS"/>
</dbReference>
<feature type="binding site" evidence="10">
    <location>
        <position position="354"/>
    </location>
    <ligand>
        <name>Mg(2+)</name>
        <dbReference type="ChEBI" id="CHEBI:18420"/>
    </ligand>
</feature>
<keyword evidence="13" id="KW-1185">Reference proteome</keyword>
<dbReference type="CDD" id="cd07942">
    <property type="entry name" value="DRE_TIM_LeuA"/>
    <property type="match status" value="1"/>
</dbReference>
<dbReference type="GO" id="GO:0009098">
    <property type="term" value="P:L-leucine biosynthetic process"/>
    <property type="evidence" value="ECO:0007669"/>
    <property type="project" value="UniProtKB-UniRule"/>
</dbReference>
<evidence type="ECO:0000256" key="4">
    <source>
        <dbReference type="ARBA" id="ARBA00012973"/>
    </source>
</evidence>
<dbReference type="GO" id="GO:0005737">
    <property type="term" value="C:cytoplasm"/>
    <property type="evidence" value="ECO:0007669"/>
    <property type="project" value="UniProtKB-SubCell"/>
</dbReference>
<reference evidence="12 13" key="1">
    <citation type="submission" date="2020-04" db="EMBL/GenBank/DDBJ databases">
        <title>Complete genome of a Psychrophilic, Marine, Gas Vacuolate Bacterium Polaromonas vacuolata KCTC 22033T.</title>
        <authorList>
            <person name="Hwang K."/>
            <person name="Kim K.M."/>
        </authorList>
    </citation>
    <scope>NUCLEOTIDE SEQUENCE [LARGE SCALE GENOMIC DNA]</scope>
    <source>
        <strain evidence="12 13">KCTC 22033</strain>
    </source>
</reference>
<dbReference type="KEGG" id="pvac:HC248_02081"/>
<evidence type="ECO:0000256" key="3">
    <source>
        <dbReference type="ARBA" id="ARBA00009767"/>
    </source>
</evidence>
<comment type="similarity">
    <text evidence="3 10">Belongs to the alpha-IPM synthase/homocitrate synthase family. LeuA type 2 subfamily.</text>
</comment>
<dbReference type="PROSITE" id="PS00815">
    <property type="entry name" value="AIPM_HOMOCIT_SYNTH_1"/>
    <property type="match status" value="1"/>
</dbReference>
<evidence type="ECO:0000313" key="13">
    <source>
        <dbReference type="Proteomes" id="UP000502041"/>
    </source>
</evidence>
<evidence type="ECO:0000313" key="12">
    <source>
        <dbReference type="EMBL" id="QJC56770.1"/>
    </source>
</evidence>
<feature type="domain" description="Pyruvate carboxyltransferase" evidence="11">
    <location>
        <begin position="105"/>
        <end position="379"/>
    </location>
</feature>
<comment type="pathway">
    <text evidence="2 10">Amino-acid biosynthesis; L-leucine biosynthesis; L-leucine from 3-methyl-2-oxobutanoate: step 1/4.</text>
</comment>
<dbReference type="GO" id="GO:0003852">
    <property type="term" value="F:2-isopropylmalate synthase activity"/>
    <property type="evidence" value="ECO:0007669"/>
    <property type="project" value="UniProtKB-UniRule"/>
</dbReference>
<dbReference type="SMART" id="SM00917">
    <property type="entry name" value="LeuA_dimer"/>
    <property type="match status" value="1"/>
</dbReference>
<dbReference type="Pfam" id="PF08502">
    <property type="entry name" value="LeuA_dimer"/>
    <property type="match status" value="1"/>
</dbReference>
<dbReference type="NCBIfam" id="TIGR00970">
    <property type="entry name" value="leuA_yeast"/>
    <property type="match status" value="1"/>
</dbReference>
<dbReference type="PROSITE" id="PS50991">
    <property type="entry name" value="PYR_CT"/>
    <property type="match status" value="1"/>
</dbReference>
<protein>
    <recommendedName>
        <fullName evidence="4 10">2-isopropylmalate synthase</fullName>
        <ecNumber evidence="4 10">2.3.3.13</ecNumber>
    </recommendedName>
    <alternativeName>
        <fullName evidence="10">Alpha-IPM synthase</fullName>
    </alternativeName>
    <alternativeName>
        <fullName evidence="10">Alpha-isopropylmalate synthase</fullName>
    </alternativeName>
</protein>
<comment type="subunit">
    <text evidence="10">Homodimer.</text>
</comment>
<dbReference type="SUPFAM" id="SSF51569">
    <property type="entry name" value="Aldolase"/>
    <property type="match status" value="1"/>
</dbReference>
<accession>A0A6H2HAB8</accession>
<feature type="binding site" evidence="10">
    <location>
        <position position="318"/>
    </location>
    <ligand>
        <name>Mg(2+)</name>
        <dbReference type="ChEBI" id="CHEBI:18420"/>
    </ligand>
</feature>
<dbReference type="Gene3D" id="3.20.20.70">
    <property type="entry name" value="Aldolase class I"/>
    <property type="match status" value="1"/>
</dbReference>
<gene>
    <name evidence="12" type="primary">leuA_2</name>
    <name evidence="10" type="synonym">leuA</name>
    <name evidence="12" type="ORF">HC248_02081</name>
</gene>
<evidence type="ECO:0000259" key="11">
    <source>
        <dbReference type="PROSITE" id="PS50991"/>
    </source>
</evidence>
<evidence type="ECO:0000256" key="5">
    <source>
        <dbReference type="ARBA" id="ARBA00022430"/>
    </source>
</evidence>
<dbReference type="InterPro" id="IPR054692">
    <property type="entry name" value="LeuA-like_post-cat"/>
</dbReference>
<feature type="binding site" evidence="10">
    <location>
        <position position="320"/>
    </location>
    <ligand>
        <name>Mg(2+)</name>
        <dbReference type="ChEBI" id="CHEBI:18420"/>
    </ligand>
</feature>
<dbReference type="SUPFAM" id="SSF110921">
    <property type="entry name" value="2-isopropylmalate synthase LeuA, allosteric (dimerisation) domain"/>
    <property type="match status" value="1"/>
</dbReference>
<evidence type="ECO:0000256" key="9">
    <source>
        <dbReference type="ARBA" id="ARBA00023304"/>
    </source>
</evidence>
<dbReference type="InterPro" id="IPR039371">
    <property type="entry name" value="LeuA_N_DRE-TIM"/>
</dbReference>
<dbReference type="PROSITE" id="PS00816">
    <property type="entry name" value="AIPM_HOMOCIT_SYNTH_2"/>
    <property type="match status" value="1"/>
</dbReference>
<dbReference type="GO" id="GO:0003985">
    <property type="term" value="F:acetyl-CoA C-acetyltransferase activity"/>
    <property type="evidence" value="ECO:0007669"/>
    <property type="project" value="UniProtKB-UniRule"/>
</dbReference>
<dbReference type="PANTHER" id="PTHR46911">
    <property type="match status" value="1"/>
</dbReference>
<dbReference type="InterPro" id="IPR013785">
    <property type="entry name" value="Aldolase_TIM"/>
</dbReference>